<keyword evidence="2" id="KW-0689">Ribosomal protein</keyword>
<dbReference type="EMBL" id="GGEC01037579">
    <property type="protein sequence ID" value="MBX18063.1"/>
    <property type="molecule type" value="Transcribed_RNA"/>
</dbReference>
<dbReference type="GO" id="GO:0005840">
    <property type="term" value="C:ribosome"/>
    <property type="evidence" value="ECO:0007669"/>
    <property type="project" value="UniProtKB-KW"/>
</dbReference>
<feature type="transmembrane region" description="Helical" evidence="1">
    <location>
        <begin position="12"/>
        <end position="33"/>
    </location>
</feature>
<reference evidence="2" key="1">
    <citation type="submission" date="2018-02" db="EMBL/GenBank/DDBJ databases">
        <title>Rhizophora mucronata_Transcriptome.</title>
        <authorList>
            <person name="Meera S.P."/>
            <person name="Sreeshan A."/>
            <person name="Augustine A."/>
        </authorList>
    </citation>
    <scope>NUCLEOTIDE SEQUENCE</scope>
    <source>
        <tissue evidence="2">Leaf</tissue>
    </source>
</reference>
<accession>A0A2P2LJC7</accession>
<evidence type="ECO:0000313" key="2">
    <source>
        <dbReference type="EMBL" id="MBX18063.1"/>
    </source>
</evidence>
<dbReference type="AlphaFoldDB" id="A0A2P2LJC7"/>
<protein>
    <submittedName>
        <fullName evidence="2">60S ribosomal protein L6-like</fullName>
    </submittedName>
</protein>
<organism evidence="2">
    <name type="scientific">Rhizophora mucronata</name>
    <name type="common">Asiatic mangrove</name>
    <dbReference type="NCBI Taxonomy" id="61149"/>
    <lineage>
        <taxon>Eukaryota</taxon>
        <taxon>Viridiplantae</taxon>
        <taxon>Streptophyta</taxon>
        <taxon>Embryophyta</taxon>
        <taxon>Tracheophyta</taxon>
        <taxon>Spermatophyta</taxon>
        <taxon>Magnoliopsida</taxon>
        <taxon>eudicotyledons</taxon>
        <taxon>Gunneridae</taxon>
        <taxon>Pentapetalae</taxon>
        <taxon>rosids</taxon>
        <taxon>fabids</taxon>
        <taxon>Malpighiales</taxon>
        <taxon>Rhizophoraceae</taxon>
        <taxon>Rhizophora</taxon>
    </lineage>
</organism>
<name>A0A2P2LJC7_RHIMU</name>
<keyword evidence="1" id="KW-0472">Membrane</keyword>
<keyword evidence="1" id="KW-1133">Transmembrane helix</keyword>
<sequence length="41" mass="4868">MVIDVPNHWIWHFLSFELLLVLVFMMMHGSATLQFHTIKAL</sequence>
<keyword evidence="2" id="KW-0687">Ribonucleoprotein</keyword>
<evidence type="ECO:0000256" key="1">
    <source>
        <dbReference type="SAM" id="Phobius"/>
    </source>
</evidence>
<keyword evidence="1" id="KW-0812">Transmembrane</keyword>
<proteinExistence type="predicted"/>